<dbReference type="Gene3D" id="1.50.10.20">
    <property type="match status" value="1"/>
</dbReference>
<accession>A0A931J032</accession>
<dbReference type="InterPro" id="IPR002890">
    <property type="entry name" value="MG2"/>
</dbReference>
<dbReference type="Pfam" id="PF21142">
    <property type="entry name" value="A2M_bMG2"/>
    <property type="match status" value="1"/>
</dbReference>
<feature type="domain" description="Alpha-2-macroglobulin bait region" evidence="4">
    <location>
        <begin position="786"/>
        <end position="932"/>
    </location>
</feature>
<dbReference type="PIRSF" id="PIRSF038980">
    <property type="entry name" value="A2M_bac"/>
    <property type="match status" value="1"/>
</dbReference>
<evidence type="ECO:0000256" key="3">
    <source>
        <dbReference type="SAM" id="MobiDB-lite"/>
    </source>
</evidence>
<dbReference type="SMART" id="SM01360">
    <property type="entry name" value="A2M"/>
    <property type="match status" value="1"/>
</dbReference>
<feature type="region of interest" description="Disordered" evidence="3">
    <location>
        <begin position="460"/>
        <end position="484"/>
    </location>
</feature>
<dbReference type="Pfam" id="PF17972">
    <property type="entry name" value="bMG5"/>
    <property type="match status" value="1"/>
</dbReference>
<evidence type="ECO:0000256" key="2">
    <source>
        <dbReference type="ARBA" id="ARBA00022729"/>
    </source>
</evidence>
<evidence type="ECO:0000256" key="1">
    <source>
        <dbReference type="ARBA" id="ARBA00010556"/>
    </source>
</evidence>
<keyword evidence="2" id="KW-0732">Signal</keyword>
<dbReference type="SMART" id="SM01359">
    <property type="entry name" value="A2M_N_2"/>
    <property type="match status" value="1"/>
</dbReference>
<dbReference type="RefSeq" id="WP_198109239.1">
    <property type="nucleotide sequence ID" value="NZ_JAEDAK010000001.1"/>
</dbReference>
<name>A0A931J032_9BURK</name>
<dbReference type="InterPro" id="IPR051802">
    <property type="entry name" value="YfhM-like"/>
</dbReference>
<evidence type="ECO:0000259" key="4">
    <source>
        <dbReference type="SMART" id="SM01359"/>
    </source>
</evidence>
<dbReference type="Pfam" id="PF17973">
    <property type="entry name" value="bMG10"/>
    <property type="match status" value="1"/>
</dbReference>
<evidence type="ECO:0000259" key="5">
    <source>
        <dbReference type="SMART" id="SM01360"/>
    </source>
</evidence>
<organism evidence="6 7">
    <name type="scientific">Inhella proteolytica</name>
    <dbReference type="NCBI Taxonomy" id="2795029"/>
    <lineage>
        <taxon>Bacteria</taxon>
        <taxon>Pseudomonadati</taxon>
        <taxon>Pseudomonadota</taxon>
        <taxon>Betaproteobacteria</taxon>
        <taxon>Burkholderiales</taxon>
        <taxon>Sphaerotilaceae</taxon>
        <taxon>Inhella</taxon>
    </lineage>
</organism>
<dbReference type="Pfam" id="PF01835">
    <property type="entry name" value="MG2"/>
    <property type="match status" value="1"/>
</dbReference>
<evidence type="ECO:0000313" key="6">
    <source>
        <dbReference type="EMBL" id="MBH9575635.1"/>
    </source>
</evidence>
<proteinExistence type="inferred from homology"/>
<gene>
    <name evidence="6" type="ORF">I7X39_01830</name>
</gene>
<dbReference type="InterPro" id="IPR011625">
    <property type="entry name" value="A2M_N_BRD"/>
</dbReference>
<dbReference type="InterPro" id="IPR001599">
    <property type="entry name" value="Macroglobln_a2"/>
</dbReference>
<sequence>MDGKKQLIGGLVVVAALAGAVFGLRALETRGSTAAQIQTGGGSMELPPDAPFAAHECAVRPFDERPALALSFTQPLDAKSEIDKHVRVLDLGPTQGQDGAEQGTQAAKAPVQAQGQAVEGRIVQGSWTLGENPRFAYFPNIQPQRRYRIEVAATLKSIDAKAVAAAKTCELAIESTPPAYYFASRGTVLPAGQNGGLPIVTINVPEVDVQFLRVLPQALPRFLERVAGGQSRGEGEGEGEYYDGEYGGGESSLKGSATGWQIDQYKAITEPVHLARYQTEAKPEARRVSFLPVEHIKELQQPGVYIAVMSEPGRFGKQYQVSHFYVSDIGLQLQRQGAGMSAFATSLKSGKALGDVRVELLDQHARVRASATVDGDGHARFPAVPADAVLAVARRGNEMSALRLGETGLDLSEFDIGGHASRNAKLFAYAGRDLYRPGEQFTLSVLARDPDGKLLPPQPLAATLKRPDGRTVSQESWQPDPKRPGYLQHAVQLSADAQTGRWTMELRLDPAAAEPMHSWSFQVEEFLPERMKLELKNEAEVLAPGEDFVVAVQGDYLYGAPAAGNRLIVQAASERQREALPKAWPGFYFGDFADDGRKSRQQVSDEALDDEGKAQITLPVPAEAKSPMKVLGSFSLLESGGRPVVRSIERQVWPAAQLIGIRPLFDSEVAGEDSKAGFELIRVDPQGKPQPLKGVKLKLLREDRQYHWRFDENRGWQSGFIETDELVQSQSLDLAATRTPLLLPVKYGRYRLELQDPATGLTARYRFYAGWGAQEAERLGNRPDRVQLQWVKAPLQAGQSATLKIKPPHDGEALVTVQSGDALLWTKRISVSASGSEVQIPIDTKPEWARHDLYATVTAFRPGSQGDRVTPARAVGLLHLPLAREERKFKVAVQAPAKTEPERKVAVKIKVEGGSKDAWVTVSAVDVGILNITRYATPDAFDFFFGKHRFAPEWLDLYGKLIEKMDGQLASLKWGGDAAVRDTQSMPKKVKLVDLFSGPVSLDAKGEATVMLDIPDFNGTLRLMAVAASGERYGKAQAELVSAAPIVAELSTPRFIAPGDQAQIALDVTNLSGQPQTVNVAVEGAAPLKLAGSSAPLQLKDKQRQILRFPVEANGPYGLAKITLNLSTASGLKLKRESYLQVQPPYSMEREGRRLRLAQGESTRLDTSLIQRFHPASSQVSMSVSDNPPLHIGKLVQGLLDYPYGCLEQTTSAAYPHLFVDEAAAKAWGLQPRTLAERQAFVEGALGRIAGMQASNGGFTLWGNGSYYEGYISAYVLGFLQDAKAAGFKVPEALQTRAIAWMQSELAQAPNRFPGLPKELKFDALAKGATANFNWRDYDLVRDSHRRFAELAHIGYQLAREQKAPLSTLRYLHDSVRDRARSPLPLLHLSIALKLMGDERRAKEALDDAMKRPYGILPRNLPGYWYSEWLGDYGSSVRDYAMAYALLHRHGLDHVQREQLLFDAAEQLGSRRWSSTQEKIALVQAARAAGGMKRDGPWTALLKAGETSQALESRSTEMRSYEPAQIAAGVSLSNSGTNPLFVELEGSGFPQQAPAFRDDVIELKREWLEADGRAYNGRTLKVGEMLLVRVQARSKTAIKDALIVDHVPAGLEIENLNLSQGGVESMVANGQQLMEAAQDQRIKHREFRDDRYVAAAELGPDWVTVYYLLRVVSPGRFTVPAPFAEDMYRPELRGVGRSGGTVVIEDLRR</sequence>
<evidence type="ECO:0000313" key="7">
    <source>
        <dbReference type="Proteomes" id="UP000613266"/>
    </source>
</evidence>
<dbReference type="Pfam" id="PF11974">
    <property type="entry name" value="bMG3"/>
    <property type="match status" value="1"/>
</dbReference>
<dbReference type="GO" id="GO:0004866">
    <property type="term" value="F:endopeptidase inhibitor activity"/>
    <property type="evidence" value="ECO:0007669"/>
    <property type="project" value="InterPro"/>
</dbReference>
<dbReference type="EMBL" id="JAEDAK010000001">
    <property type="protein sequence ID" value="MBH9575635.1"/>
    <property type="molecule type" value="Genomic_DNA"/>
</dbReference>
<dbReference type="InterPro" id="IPR041203">
    <property type="entry name" value="Bact_A2M_MG5"/>
</dbReference>
<dbReference type="Pfam" id="PF21765">
    <property type="entry name" value="CUB_A2MG"/>
    <property type="match status" value="1"/>
</dbReference>
<reference evidence="6" key="1">
    <citation type="submission" date="2020-12" db="EMBL/GenBank/DDBJ databases">
        <title>The genome sequence of Inhella sp. 1Y17.</title>
        <authorList>
            <person name="Liu Y."/>
        </authorList>
    </citation>
    <scope>NUCLEOTIDE SEQUENCE</scope>
    <source>
        <strain evidence="6">1Y17</strain>
    </source>
</reference>
<protein>
    <submittedName>
        <fullName evidence="6">Alpha-2-macroglobulin family protein</fullName>
    </submittedName>
</protein>
<feature type="domain" description="Alpha-2-macroglobulin" evidence="5">
    <location>
        <begin position="993"/>
        <end position="1082"/>
    </location>
</feature>
<dbReference type="InterPro" id="IPR049120">
    <property type="entry name" value="A2M_bMG2"/>
</dbReference>
<dbReference type="InterPro" id="IPR021868">
    <property type="entry name" value="Alpha_2_Macroglob_MG3"/>
</dbReference>
<dbReference type="InterPro" id="IPR047565">
    <property type="entry name" value="Alpha-macroglob_thiol-ester_cl"/>
</dbReference>
<comment type="caution">
    <text evidence="6">The sequence shown here is derived from an EMBL/GenBank/DDBJ whole genome shotgun (WGS) entry which is preliminary data.</text>
</comment>
<dbReference type="PANTHER" id="PTHR40094:SF1">
    <property type="entry name" value="UBIQUITIN DOMAIN-CONTAINING PROTEIN"/>
    <property type="match status" value="1"/>
</dbReference>
<dbReference type="Pfam" id="PF00207">
    <property type="entry name" value="A2M"/>
    <property type="match status" value="1"/>
</dbReference>
<dbReference type="CDD" id="cd02891">
    <property type="entry name" value="A2M_like"/>
    <property type="match status" value="1"/>
</dbReference>
<dbReference type="Proteomes" id="UP000613266">
    <property type="component" value="Unassembled WGS sequence"/>
</dbReference>
<dbReference type="PANTHER" id="PTHR40094">
    <property type="entry name" value="ALPHA-2-MACROGLOBULIN HOMOLOG"/>
    <property type="match status" value="1"/>
</dbReference>
<dbReference type="SUPFAM" id="SSF48239">
    <property type="entry name" value="Terpenoid cyclases/Protein prenyltransferases"/>
    <property type="match status" value="1"/>
</dbReference>
<dbReference type="Pfam" id="PF17962">
    <property type="entry name" value="bMG6"/>
    <property type="match status" value="1"/>
</dbReference>
<dbReference type="InterPro" id="IPR041246">
    <property type="entry name" value="Bact_MG10"/>
</dbReference>
<dbReference type="InterPro" id="IPR041462">
    <property type="entry name" value="Bact_A2M_MG6"/>
</dbReference>
<comment type="similarity">
    <text evidence="1">Belongs to the protease inhibitor I39 (alpha-2-macroglobulin) family. Bacterial alpha-2-macroglobulin subfamily.</text>
</comment>
<dbReference type="InterPro" id="IPR008930">
    <property type="entry name" value="Terpenoid_cyclase/PrenylTrfase"/>
</dbReference>
<dbReference type="Pfam" id="PF07703">
    <property type="entry name" value="A2M_BRD"/>
    <property type="match status" value="1"/>
</dbReference>
<dbReference type="InterPro" id="IPR049122">
    <property type="entry name" value="A2MG_CUB"/>
</dbReference>
<keyword evidence="7" id="KW-1185">Reference proteome</keyword>
<dbReference type="InterPro" id="IPR026284">
    <property type="entry name" value="A2MG_proteobact"/>
</dbReference>
<dbReference type="SMART" id="SM01419">
    <property type="entry name" value="Thiol-ester_cl"/>
    <property type="match status" value="1"/>
</dbReference>
<dbReference type="Gene3D" id="2.60.40.1930">
    <property type="match status" value="1"/>
</dbReference>